<organism evidence="3 4">
    <name type="scientific">Diploscapter pachys</name>
    <dbReference type="NCBI Taxonomy" id="2018661"/>
    <lineage>
        <taxon>Eukaryota</taxon>
        <taxon>Metazoa</taxon>
        <taxon>Ecdysozoa</taxon>
        <taxon>Nematoda</taxon>
        <taxon>Chromadorea</taxon>
        <taxon>Rhabditida</taxon>
        <taxon>Rhabditina</taxon>
        <taxon>Rhabditomorpha</taxon>
        <taxon>Rhabditoidea</taxon>
        <taxon>Rhabditidae</taxon>
        <taxon>Diploscapter</taxon>
    </lineage>
</organism>
<evidence type="ECO:0000256" key="1">
    <source>
        <dbReference type="SAM" id="Coils"/>
    </source>
</evidence>
<gene>
    <name evidence="3" type="ORF">WR25_08352</name>
</gene>
<keyword evidence="1" id="KW-0175">Coiled coil</keyword>
<evidence type="ECO:0000313" key="3">
    <source>
        <dbReference type="EMBL" id="PAV69661.1"/>
    </source>
</evidence>
<reference evidence="3 4" key="1">
    <citation type="journal article" date="2017" name="Curr. Biol.">
        <title>Genome architecture and evolution of a unichromosomal asexual nematode.</title>
        <authorList>
            <person name="Fradin H."/>
            <person name="Zegar C."/>
            <person name="Gutwein M."/>
            <person name="Lucas J."/>
            <person name="Kovtun M."/>
            <person name="Corcoran D."/>
            <person name="Baugh L.R."/>
            <person name="Kiontke K."/>
            <person name="Gunsalus K."/>
            <person name="Fitch D.H."/>
            <person name="Piano F."/>
        </authorList>
    </citation>
    <scope>NUCLEOTIDE SEQUENCE [LARGE SCALE GENOMIC DNA]</scope>
    <source>
        <strain evidence="3">PF1309</strain>
    </source>
</reference>
<evidence type="ECO:0000256" key="2">
    <source>
        <dbReference type="SAM" id="MobiDB-lite"/>
    </source>
</evidence>
<dbReference type="OrthoDB" id="5805560at2759"/>
<dbReference type="Proteomes" id="UP000218231">
    <property type="component" value="Unassembled WGS sequence"/>
</dbReference>
<feature type="region of interest" description="Disordered" evidence="2">
    <location>
        <begin position="60"/>
        <end position="96"/>
    </location>
</feature>
<comment type="caution">
    <text evidence="3">The sequence shown here is derived from an EMBL/GenBank/DDBJ whole genome shotgun (WGS) entry which is preliminary data.</text>
</comment>
<feature type="compositionally biased region" description="Polar residues" evidence="2">
    <location>
        <begin position="83"/>
        <end position="96"/>
    </location>
</feature>
<protein>
    <submittedName>
        <fullName evidence="3">Uncharacterized protein</fullName>
    </submittedName>
</protein>
<evidence type="ECO:0000313" key="4">
    <source>
        <dbReference type="Proteomes" id="UP000218231"/>
    </source>
</evidence>
<accession>A0A2A2K6X6</accession>
<feature type="coiled-coil region" evidence="1">
    <location>
        <begin position="3"/>
        <end position="30"/>
    </location>
</feature>
<feature type="compositionally biased region" description="Basic and acidic residues" evidence="2">
    <location>
        <begin position="71"/>
        <end position="82"/>
    </location>
</feature>
<proteinExistence type="predicted"/>
<name>A0A2A2K6X6_9BILA</name>
<dbReference type="AlphaFoldDB" id="A0A2A2K6X6"/>
<dbReference type="EMBL" id="LIAE01009481">
    <property type="protein sequence ID" value="PAV69661.1"/>
    <property type="molecule type" value="Genomic_DNA"/>
</dbReference>
<sequence>MALDNDEENMDTIQRLLAEIKREKQVIRDEVHVIKGELSTAMYNEDLRKRLTGEWRRLKMEQSTEEELEEMREQERDREKRPSTGSSGATYRETSF</sequence>
<keyword evidence="4" id="KW-1185">Reference proteome</keyword>